<evidence type="ECO:0000313" key="1">
    <source>
        <dbReference type="EMBL" id="KAG8005950.1"/>
    </source>
</evidence>
<name>A0ACB7EV54_NIBAL</name>
<proteinExistence type="predicted"/>
<gene>
    <name evidence="1" type="ORF">GBF38_005022</name>
</gene>
<reference evidence="1" key="1">
    <citation type="submission" date="2020-04" db="EMBL/GenBank/DDBJ databases">
        <title>A chromosome-scale assembly and high-density genetic map of the yellow drum (Nibea albiflora) genome.</title>
        <authorList>
            <person name="Xu D."/>
            <person name="Zhang W."/>
            <person name="Chen R."/>
            <person name="Tan P."/>
            <person name="Wang L."/>
            <person name="Song H."/>
            <person name="Tian L."/>
            <person name="Zhu Q."/>
            <person name="Wang B."/>
        </authorList>
    </citation>
    <scope>NUCLEOTIDE SEQUENCE</scope>
    <source>
        <strain evidence="1">ZJHYS-2018</strain>
    </source>
</reference>
<accession>A0ACB7EV54</accession>
<sequence>MDNADTGLEEEDKVEEGEEEVELVIDWEEVNEDEEEKGVDDGWWDWVELVEEVKEDSIVEGEDGWTEGKSGGMEIGDGEGRAERAAAVLGWFFTEVEKACAREVCMDTRDETLFGWWVDAEKEGVAERAEAETGLVVLIFSGAWRSLTSLRSPIVTVWSNLEGEVID</sequence>
<dbReference type="EMBL" id="CM024809">
    <property type="protein sequence ID" value="KAG8005950.1"/>
    <property type="molecule type" value="Genomic_DNA"/>
</dbReference>
<protein>
    <submittedName>
        <fullName evidence="1">Uncharacterized protein</fullName>
    </submittedName>
</protein>
<comment type="caution">
    <text evidence="1">The sequence shown here is derived from an EMBL/GenBank/DDBJ whole genome shotgun (WGS) entry which is preliminary data.</text>
</comment>
<organism evidence="1 2">
    <name type="scientific">Nibea albiflora</name>
    <name type="common">Yellow drum</name>
    <name type="synonym">Corvina albiflora</name>
    <dbReference type="NCBI Taxonomy" id="240163"/>
    <lineage>
        <taxon>Eukaryota</taxon>
        <taxon>Metazoa</taxon>
        <taxon>Chordata</taxon>
        <taxon>Craniata</taxon>
        <taxon>Vertebrata</taxon>
        <taxon>Euteleostomi</taxon>
        <taxon>Actinopterygii</taxon>
        <taxon>Neopterygii</taxon>
        <taxon>Teleostei</taxon>
        <taxon>Neoteleostei</taxon>
        <taxon>Acanthomorphata</taxon>
        <taxon>Eupercaria</taxon>
        <taxon>Sciaenidae</taxon>
        <taxon>Nibea</taxon>
    </lineage>
</organism>
<keyword evidence="2" id="KW-1185">Reference proteome</keyword>
<dbReference type="Proteomes" id="UP000805704">
    <property type="component" value="Chromosome 21"/>
</dbReference>
<evidence type="ECO:0000313" key="2">
    <source>
        <dbReference type="Proteomes" id="UP000805704"/>
    </source>
</evidence>